<dbReference type="Gene3D" id="3.40.50.2300">
    <property type="match status" value="1"/>
</dbReference>
<dbReference type="Pfam" id="PF00072">
    <property type="entry name" value="Response_reg"/>
    <property type="match status" value="1"/>
</dbReference>
<dbReference type="InterPro" id="IPR000160">
    <property type="entry name" value="GGDEF_dom"/>
</dbReference>
<dbReference type="Pfam" id="PF00990">
    <property type="entry name" value="GGDEF"/>
    <property type="match status" value="1"/>
</dbReference>
<dbReference type="Gene3D" id="3.30.70.270">
    <property type="match status" value="1"/>
</dbReference>
<evidence type="ECO:0000256" key="1">
    <source>
        <dbReference type="ARBA" id="ARBA00001946"/>
    </source>
</evidence>
<dbReference type="PANTHER" id="PTHR46663">
    <property type="entry name" value="DIGUANYLATE CYCLASE DGCT-RELATED"/>
    <property type="match status" value="1"/>
</dbReference>
<sequence>MHSVVVYLLEDDPDDVYLVKELLNKTTFARKYQVKDFNTVEALNKTIHIMVPDIILVDLNVTDSFGLDTLVQVRQCYKKTPIIVLTGSDENEFGEKAIHLGAQDYLPKSDLTTNFLCRSIRYAKERFSLIESLSNQVSIDQLTLINNRRSLDERLNSLFDEGQRYNRSFAILFIDLNKFKEINDNYGHSAGDQLLKLLAARLKMFNRASDFVARYGGDEFVILAPEIDSIQELDALLKLKYKTLADHYCLQSLNGDIVEIDVTVSIGAAVFPLHGDTIEGLMEKADAAMYKAKQNNQPYCIAK</sequence>
<feature type="domain" description="GGDEF" evidence="4">
    <location>
        <begin position="167"/>
        <end position="303"/>
    </location>
</feature>
<dbReference type="CDD" id="cd01949">
    <property type="entry name" value="GGDEF"/>
    <property type="match status" value="1"/>
</dbReference>
<dbReference type="FunFam" id="3.30.70.270:FF:000001">
    <property type="entry name" value="Diguanylate cyclase domain protein"/>
    <property type="match status" value="1"/>
</dbReference>
<dbReference type="GO" id="GO:0003824">
    <property type="term" value="F:catalytic activity"/>
    <property type="evidence" value="ECO:0007669"/>
    <property type="project" value="UniProtKB-ARBA"/>
</dbReference>
<dbReference type="PROSITE" id="PS50110">
    <property type="entry name" value="RESPONSE_REGULATORY"/>
    <property type="match status" value="1"/>
</dbReference>
<keyword evidence="2" id="KW-0597">Phosphoprotein</keyword>
<evidence type="ECO:0000313" key="6">
    <source>
        <dbReference type="Proteomes" id="UP000244441"/>
    </source>
</evidence>
<dbReference type="Proteomes" id="UP000244441">
    <property type="component" value="Chromosome"/>
</dbReference>
<dbReference type="PANTHER" id="PTHR46663:SF2">
    <property type="entry name" value="GGDEF DOMAIN-CONTAINING PROTEIN"/>
    <property type="match status" value="1"/>
</dbReference>
<dbReference type="OrthoDB" id="766410at2"/>
<dbReference type="InterPro" id="IPR001789">
    <property type="entry name" value="Sig_transdc_resp-reg_receiver"/>
</dbReference>
<protein>
    <submittedName>
        <fullName evidence="5">Diguanylate cyclase response regulator</fullName>
    </submittedName>
</protein>
<comment type="cofactor">
    <cofactor evidence="1">
        <name>Mg(2+)</name>
        <dbReference type="ChEBI" id="CHEBI:18420"/>
    </cofactor>
</comment>
<evidence type="ECO:0000256" key="2">
    <source>
        <dbReference type="PROSITE-ProRule" id="PRU00169"/>
    </source>
</evidence>
<feature type="domain" description="Response regulatory" evidence="3">
    <location>
        <begin position="5"/>
        <end position="123"/>
    </location>
</feature>
<keyword evidence="6" id="KW-1185">Reference proteome</keyword>
<feature type="modified residue" description="4-aspartylphosphate" evidence="2">
    <location>
        <position position="58"/>
    </location>
</feature>
<dbReference type="InterPro" id="IPR011006">
    <property type="entry name" value="CheY-like_superfamily"/>
</dbReference>
<dbReference type="InterPro" id="IPR029787">
    <property type="entry name" value="Nucleotide_cyclase"/>
</dbReference>
<dbReference type="CDD" id="cd00156">
    <property type="entry name" value="REC"/>
    <property type="match status" value="1"/>
</dbReference>
<gene>
    <name evidence="5" type="ORF">C2869_00585</name>
</gene>
<proteinExistence type="predicted"/>
<dbReference type="PROSITE" id="PS50887">
    <property type="entry name" value="GGDEF"/>
    <property type="match status" value="1"/>
</dbReference>
<dbReference type="SUPFAM" id="SSF52172">
    <property type="entry name" value="CheY-like"/>
    <property type="match status" value="1"/>
</dbReference>
<evidence type="ECO:0000259" key="4">
    <source>
        <dbReference type="PROSITE" id="PS50887"/>
    </source>
</evidence>
<reference evidence="5 6" key="1">
    <citation type="submission" date="2018-01" db="EMBL/GenBank/DDBJ databases">
        <title>Genome sequence of a Cantenovulum-like bacteria.</title>
        <authorList>
            <person name="Tan W.R."/>
            <person name="Lau N.-S."/>
            <person name="Go F."/>
            <person name="Amirul A.-A.A."/>
        </authorList>
    </citation>
    <scope>NUCLEOTIDE SEQUENCE [LARGE SCALE GENOMIC DNA]</scope>
    <source>
        <strain evidence="5 6">CCB-QB4</strain>
    </source>
</reference>
<dbReference type="EMBL" id="CP026604">
    <property type="protein sequence ID" value="AWB65028.1"/>
    <property type="molecule type" value="Genomic_DNA"/>
</dbReference>
<dbReference type="SMART" id="SM00267">
    <property type="entry name" value="GGDEF"/>
    <property type="match status" value="1"/>
</dbReference>
<dbReference type="NCBIfam" id="TIGR00254">
    <property type="entry name" value="GGDEF"/>
    <property type="match status" value="1"/>
</dbReference>
<dbReference type="SMART" id="SM00448">
    <property type="entry name" value="REC"/>
    <property type="match status" value="1"/>
</dbReference>
<dbReference type="InterPro" id="IPR052163">
    <property type="entry name" value="DGC-Regulatory_Protein"/>
</dbReference>
<dbReference type="AlphaFoldDB" id="A0A2S0VLE5"/>
<name>A0A2S0VLE5_9ALTE</name>
<dbReference type="RefSeq" id="WP_108601107.1">
    <property type="nucleotide sequence ID" value="NZ_CP026604.1"/>
</dbReference>
<organism evidence="5 6">
    <name type="scientific">Saccharobesus litoralis</name>
    <dbReference type="NCBI Taxonomy" id="2172099"/>
    <lineage>
        <taxon>Bacteria</taxon>
        <taxon>Pseudomonadati</taxon>
        <taxon>Pseudomonadota</taxon>
        <taxon>Gammaproteobacteria</taxon>
        <taxon>Alteromonadales</taxon>
        <taxon>Alteromonadaceae</taxon>
        <taxon>Saccharobesus</taxon>
    </lineage>
</organism>
<evidence type="ECO:0000313" key="5">
    <source>
        <dbReference type="EMBL" id="AWB65028.1"/>
    </source>
</evidence>
<dbReference type="InterPro" id="IPR043128">
    <property type="entry name" value="Rev_trsase/Diguanyl_cyclase"/>
</dbReference>
<dbReference type="GO" id="GO:0000160">
    <property type="term" value="P:phosphorelay signal transduction system"/>
    <property type="evidence" value="ECO:0007669"/>
    <property type="project" value="InterPro"/>
</dbReference>
<dbReference type="SUPFAM" id="SSF55073">
    <property type="entry name" value="Nucleotide cyclase"/>
    <property type="match status" value="1"/>
</dbReference>
<accession>A0A2S0VLE5</accession>
<evidence type="ECO:0000259" key="3">
    <source>
        <dbReference type="PROSITE" id="PS50110"/>
    </source>
</evidence>
<dbReference type="KEGG" id="cate:C2869_00585"/>